<evidence type="ECO:0000313" key="3">
    <source>
        <dbReference type="Proteomes" id="UP000218231"/>
    </source>
</evidence>
<feature type="region of interest" description="Disordered" evidence="1">
    <location>
        <begin position="232"/>
        <end position="278"/>
    </location>
</feature>
<feature type="compositionally biased region" description="Polar residues" evidence="1">
    <location>
        <begin position="72"/>
        <end position="81"/>
    </location>
</feature>
<feature type="region of interest" description="Disordered" evidence="1">
    <location>
        <begin position="400"/>
        <end position="458"/>
    </location>
</feature>
<sequence>MDELSLSPLRGVFENKKAHLLEQMLSELAENEKADEDTVTWELPSEERSSSRQRVHQKSRKRKRNPHDSPESRQSFSADVGSSSSLAPDSSSRDAFANLNADYAPLVLETPEEKMRERDRLGQEEVDPFDIVKSTPMAKLRNGARKRCSKRLSELVKMSEERSKEAERVKTERRRQHMNVELRSTANILTSPRKVRHVLLGASSSLFASPSNSTRILRVRSDLSLKFAEVNGSNGSFSNGHRTPNGSPLKSNGHLNGLNNSHSPGKSPAKSPRQQRLTELEPYGITYDRLKMYKQRMRDIEQAPIDASGELVLPWGSKRTSLLEENSIKVNGNGARKPIIQKNRSGRVVTQKSDTVYMAHTLLNVTNPKPLEDWKKNKRVTQTSPTKLHRLIRPACKASKRKLHKLRQQVKLRKTESNGDLASEAGSSSGSSTGSSYGNSTSNGFRSSNDNVNTVSLS</sequence>
<accession>A0A2A2JL53</accession>
<feature type="compositionally biased region" description="Low complexity" evidence="1">
    <location>
        <begin position="426"/>
        <end position="444"/>
    </location>
</feature>
<reference evidence="2 3" key="1">
    <citation type="journal article" date="2017" name="Curr. Biol.">
        <title>Genome architecture and evolution of a unichromosomal asexual nematode.</title>
        <authorList>
            <person name="Fradin H."/>
            <person name="Zegar C."/>
            <person name="Gutwein M."/>
            <person name="Lucas J."/>
            <person name="Kovtun M."/>
            <person name="Corcoran D."/>
            <person name="Baugh L.R."/>
            <person name="Kiontke K."/>
            <person name="Gunsalus K."/>
            <person name="Fitch D.H."/>
            <person name="Piano F."/>
        </authorList>
    </citation>
    <scope>NUCLEOTIDE SEQUENCE [LARGE SCALE GENOMIC DNA]</scope>
    <source>
        <strain evidence="2">PF1309</strain>
    </source>
</reference>
<dbReference type="Proteomes" id="UP000218231">
    <property type="component" value="Unassembled WGS sequence"/>
</dbReference>
<dbReference type="OrthoDB" id="5812172at2759"/>
<feature type="compositionally biased region" description="Basic residues" evidence="1">
    <location>
        <begin position="51"/>
        <end position="65"/>
    </location>
</feature>
<gene>
    <name evidence="2" type="ORF">WR25_00146</name>
</gene>
<feature type="compositionally biased region" description="Polar residues" evidence="1">
    <location>
        <begin position="445"/>
        <end position="458"/>
    </location>
</feature>
<dbReference type="STRING" id="2018661.A0A2A2JL53"/>
<name>A0A2A2JL53_9BILA</name>
<feature type="compositionally biased region" description="Basic residues" evidence="1">
    <location>
        <begin position="400"/>
        <end position="412"/>
    </location>
</feature>
<feature type="compositionally biased region" description="Polar residues" evidence="1">
    <location>
        <begin position="232"/>
        <end position="264"/>
    </location>
</feature>
<dbReference type="EMBL" id="LIAE01010359">
    <property type="protein sequence ID" value="PAV62516.1"/>
    <property type="molecule type" value="Genomic_DNA"/>
</dbReference>
<evidence type="ECO:0000256" key="1">
    <source>
        <dbReference type="SAM" id="MobiDB-lite"/>
    </source>
</evidence>
<feature type="region of interest" description="Disordered" evidence="1">
    <location>
        <begin position="29"/>
        <end position="93"/>
    </location>
</feature>
<keyword evidence="3" id="KW-1185">Reference proteome</keyword>
<dbReference type="AlphaFoldDB" id="A0A2A2JL53"/>
<protein>
    <submittedName>
        <fullName evidence="2">Uncharacterized protein</fullName>
    </submittedName>
</protein>
<evidence type="ECO:0000313" key="2">
    <source>
        <dbReference type="EMBL" id="PAV62516.1"/>
    </source>
</evidence>
<proteinExistence type="predicted"/>
<organism evidence="2 3">
    <name type="scientific">Diploscapter pachys</name>
    <dbReference type="NCBI Taxonomy" id="2018661"/>
    <lineage>
        <taxon>Eukaryota</taxon>
        <taxon>Metazoa</taxon>
        <taxon>Ecdysozoa</taxon>
        <taxon>Nematoda</taxon>
        <taxon>Chromadorea</taxon>
        <taxon>Rhabditida</taxon>
        <taxon>Rhabditina</taxon>
        <taxon>Rhabditomorpha</taxon>
        <taxon>Rhabditoidea</taxon>
        <taxon>Rhabditidae</taxon>
        <taxon>Diploscapter</taxon>
    </lineage>
</organism>
<comment type="caution">
    <text evidence="2">The sequence shown here is derived from an EMBL/GenBank/DDBJ whole genome shotgun (WGS) entry which is preliminary data.</text>
</comment>